<protein>
    <recommendedName>
        <fullName evidence="1">BTB domain-containing protein</fullName>
    </recommendedName>
</protein>
<proteinExistence type="predicted"/>
<keyword evidence="3" id="KW-1185">Reference proteome</keyword>
<dbReference type="CDD" id="cd18186">
    <property type="entry name" value="BTB_POZ_ZBTB_KLHL-like"/>
    <property type="match status" value="1"/>
</dbReference>
<reference evidence="2 3" key="1">
    <citation type="submission" date="2023-11" db="EMBL/GenBank/DDBJ databases">
        <title>Halocaridina rubra genome assembly.</title>
        <authorList>
            <person name="Smith C."/>
        </authorList>
    </citation>
    <scope>NUCLEOTIDE SEQUENCE [LARGE SCALE GENOMIC DNA]</scope>
    <source>
        <strain evidence="2">EP-1</strain>
        <tissue evidence="2">Whole</tissue>
    </source>
</reference>
<gene>
    <name evidence="2" type="ORF">SK128_020468</name>
</gene>
<dbReference type="Pfam" id="PF00651">
    <property type="entry name" value="BTB"/>
    <property type="match status" value="2"/>
</dbReference>
<evidence type="ECO:0000313" key="2">
    <source>
        <dbReference type="EMBL" id="KAK7080683.1"/>
    </source>
</evidence>
<comment type="caution">
    <text evidence="2">The sequence shown here is derived from an EMBL/GenBank/DDBJ whole genome shotgun (WGS) entry which is preliminary data.</text>
</comment>
<accession>A0AAN8XI09</accession>
<dbReference type="Gene3D" id="3.30.710.10">
    <property type="entry name" value="Potassium Channel Kv1.1, Chain A"/>
    <property type="match status" value="2"/>
</dbReference>
<feature type="domain" description="BTB" evidence="1">
    <location>
        <begin position="189"/>
        <end position="253"/>
    </location>
</feature>
<evidence type="ECO:0000259" key="1">
    <source>
        <dbReference type="PROSITE" id="PS50097"/>
    </source>
</evidence>
<name>A0AAN8XI09_HALRR</name>
<dbReference type="Proteomes" id="UP001381693">
    <property type="component" value="Unassembled WGS sequence"/>
</dbReference>
<evidence type="ECO:0000313" key="3">
    <source>
        <dbReference type="Proteomes" id="UP001381693"/>
    </source>
</evidence>
<dbReference type="InterPro" id="IPR000210">
    <property type="entry name" value="BTB/POZ_dom"/>
</dbReference>
<dbReference type="InterPro" id="IPR051481">
    <property type="entry name" value="BTB-POZ/Galectin-3-binding"/>
</dbReference>
<dbReference type="EMBL" id="JAXCGZ010005823">
    <property type="protein sequence ID" value="KAK7080683.1"/>
    <property type="molecule type" value="Genomic_DNA"/>
</dbReference>
<organism evidence="2 3">
    <name type="scientific">Halocaridina rubra</name>
    <name type="common">Hawaiian red shrimp</name>
    <dbReference type="NCBI Taxonomy" id="373956"/>
    <lineage>
        <taxon>Eukaryota</taxon>
        <taxon>Metazoa</taxon>
        <taxon>Ecdysozoa</taxon>
        <taxon>Arthropoda</taxon>
        <taxon>Crustacea</taxon>
        <taxon>Multicrustacea</taxon>
        <taxon>Malacostraca</taxon>
        <taxon>Eumalacostraca</taxon>
        <taxon>Eucarida</taxon>
        <taxon>Decapoda</taxon>
        <taxon>Pleocyemata</taxon>
        <taxon>Caridea</taxon>
        <taxon>Atyoidea</taxon>
        <taxon>Atyidae</taxon>
        <taxon>Halocaridina</taxon>
    </lineage>
</organism>
<dbReference type="AlphaFoldDB" id="A0AAN8XI09"/>
<sequence>LLFKPKFHPQDMEHDAMEASSGESGIRKELVEGEALHISCKDLEKYAVLQTYLQKIAYEGRGHVPEVTLKLAEEEVAVHATVLAALSSNWRKSLHAVDKDVKIIHTFSASVSSGHQFLSALKCLMYCGQACLSGILEEDILTAVNELSLDNVKFVHEVVDEGSFILYWEGHSTQFINGLQVLCTNQMCCDLSIFVNGHLIRGHRLVIGAYSPVLRSIFEENSKATLLHLPGVSVASAQGLLSFMYFSRANIVNSNIQEFHDLCSCLKVDGLIYITKQYCTVASKGKAKMKKNKNLVKIKILPKVKGMLMRLIEYFSVKKKPDVILLAESKKITFHKAILSATCPDLHGILKEEFIDDLAVLCLSGATYSSLRSLLSVIYSGSGLFEENHVKFISSYLDENIFEIENITDIEGKMKKKNVSQLRVSDSNILHERKNVKASALRPIVFRDSGSTRRAKYKAVKNYRKALTYFTRKEMVVEKEENKDSIDERTSGEDASEERDICKLQISPKEGISDDSVRLREICKKTTDTINYVTEKKRKPQNIKDSHHVSKLYFGHKDMGISIEFFHWPVFCRIENSLLRNRFLNVHSNLRK</sequence>
<dbReference type="PANTHER" id="PTHR24410">
    <property type="entry name" value="HL07962P-RELATED"/>
    <property type="match status" value="1"/>
</dbReference>
<dbReference type="InterPro" id="IPR011333">
    <property type="entry name" value="SKP1/BTB/POZ_sf"/>
</dbReference>
<dbReference type="PANTHER" id="PTHR24410:SF23">
    <property type="entry name" value="BTB DOMAIN-CONTAINING PROTEIN-RELATED"/>
    <property type="match status" value="1"/>
</dbReference>
<dbReference type="SMART" id="SM00225">
    <property type="entry name" value="BTB"/>
    <property type="match status" value="2"/>
</dbReference>
<dbReference type="PROSITE" id="PS50097">
    <property type="entry name" value="BTB"/>
    <property type="match status" value="2"/>
</dbReference>
<feature type="non-terminal residue" evidence="2">
    <location>
        <position position="1"/>
    </location>
</feature>
<dbReference type="SUPFAM" id="SSF54695">
    <property type="entry name" value="POZ domain"/>
    <property type="match status" value="2"/>
</dbReference>
<feature type="domain" description="BTB" evidence="1">
    <location>
        <begin position="321"/>
        <end position="387"/>
    </location>
</feature>